<accession>A0A4V6XX62</accession>
<dbReference type="InterPro" id="IPR016197">
    <property type="entry name" value="Chromo-like_dom_sf"/>
</dbReference>
<evidence type="ECO:0000313" key="2">
    <source>
        <dbReference type="EMBL" id="TKS14166.1"/>
    </source>
</evidence>
<reference evidence="2" key="1">
    <citation type="submission" date="2018-10" db="EMBL/GenBank/DDBJ databases">
        <title>Population genomic analysis revealed the cold adaptation of white poplar.</title>
        <authorList>
            <person name="Liu Y.-J."/>
        </authorList>
    </citation>
    <scope>NUCLEOTIDE SEQUENCE [LARGE SCALE GENOMIC DNA]</scope>
    <source>
        <strain evidence="2">PAL-ZL1</strain>
    </source>
</reference>
<dbReference type="EMBL" id="RCHU01000113">
    <property type="protein sequence ID" value="TKS14166.1"/>
    <property type="molecule type" value="Genomic_DNA"/>
</dbReference>
<dbReference type="Gene3D" id="1.10.340.70">
    <property type="match status" value="1"/>
</dbReference>
<dbReference type="InterPro" id="IPR041588">
    <property type="entry name" value="Integrase_H2C2"/>
</dbReference>
<proteinExistence type="predicted"/>
<dbReference type="SUPFAM" id="SSF54160">
    <property type="entry name" value="Chromo domain-like"/>
    <property type="match status" value="1"/>
</dbReference>
<gene>
    <name evidence="2" type="ORF">D5086_0000042400</name>
</gene>
<dbReference type="AlphaFoldDB" id="A0A4V6XX62"/>
<dbReference type="Gene3D" id="2.40.50.40">
    <property type="match status" value="1"/>
</dbReference>
<sequence>MGFDFAVEYRAGKHNTVADALSRCLEDHPCLTSISMPLLPLFNLIRLEIKNSDQLQLLLCNIRKGEAVGSWEFKDGLLFFKRRVYLLHTSPLVPSIIAAIHDSAHEGYQKTLHRVAQDFYWQGMKASIQTFVRHCVGELQPLPKAILDSRCVHNSNQVLVHWDGLSPADSSWEDVSSFSSRFPSFALAAKCHFNGGGNVMSNFHVDKQLANMDKKSAKGKCIKDVVDVAAET</sequence>
<feature type="domain" description="Integrase zinc-binding" evidence="1">
    <location>
        <begin position="91"/>
        <end position="136"/>
    </location>
</feature>
<evidence type="ECO:0000259" key="1">
    <source>
        <dbReference type="Pfam" id="PF17921"/>
    </source>
</evidence>
<name>A0A4V6XX62_POPAL</name>
<protein>
    <recommendedName>
        <fullName evidence="1">Integrase zinc-binding domain-containing protein</fullName>
    </recommendedName>
</protein>
<dbReference type="Pfam" id="PF17921">
    <property type="entry name" value="Integrase_H2C2"/>
    <property type="match status" value="1"/>
</dbReference>
<organism evidence="2">
    <name type="scientific">Populus alba</name>
    <name type="common">White poplar</name>
    <dbReference type="NCBI Taxonomy" id="43335"/>
    <lineage>
        <taxon>Eukaryota</taxon>
        <taxon>Viridiplantae</taxon>
        <taxon>Streptophyta</taxon>
        <taxon>Embryophyta</taxon>
        <taxon>Tracheophyta</taxon>
        <taxon>Spermatophyta</taxon>
        <taxon>Magnoliopsida</taxon>
        <taxon>eudicotyledons</taxon>
        <taxon>Gunneridae</taxon>
        <taxon>Pentapetalae</taxon>
        <taxon>rosids</taxon>
        <taxon>fabids</taxon>
        <taxon>Malpighiales</taxon>
        <taxon>Salicaceae</taxon>
        <taxon>Saliceae</taxon>
        <taxon>Populus</taxon>
    </lineage>
</organism>
<comment type="caution">
    <text evidence="2">The sequence shown here is derived from an EMBL/GenBank/DDBJ whole genome shotgun (WGS) entry which is preliminary data.</text>
</comment>